<dbReference type="GO" id="GO:0004222">
    <property type="term" value="F:metalloendopeptidase activity"/>
    <property type="evidence" value="ECO:0007669"/>
    <property type="project" value="UniProtKB-UniRule"/>
</dbReference>
<dbReference type="CDD" id="cd04280">
    <property type="entry name" value="ZnMc_astacin_like"/>
    <property type="match status" value="1"/>
</dbReference>
<dbReference type="GO" id="GO:0008270">
    <property type="term" value="F:zinc ion binding"/>
    <property type="evidence" value="ECO:0007669"/>
    <property type="project" value="UniProtKB-UniRule"/>
</dbReference>
<keyword evidence="13" id="KW-1185">Reference proteome</keyword>
<evidence type="ECO:0000259" key="11">
    <source>
        <dbReference type="PROSITE" id="PS50026"/>
    </source>
</evidence>
<keyword evidence="6 9" id="KW-0482">Metalloprotease</keyword>
<comment type="cofactor">
    <cofactor evidence="9 10">
        <name>Zn(2+)</name>
        <dbReference type="ChEBI" id="CHEBI:29105"/>
    </cofactor>
    <text evidence="9 10">Binds 1 zinc ion per subunit.</text>
</comment>
<feature type="domain" description="EGF-like" evidence="11">
    <location>
        <begin position="808"/>
        <end position="848"/>
    </location>
</feature>
<dbReference type="PROSITE" id="PS50026">
    <property type="entry name" value="EGF_3"/>
    <property type="match status" value="1"/>
</dbReference>
<keyword evidence="2 9" id="KW-0645">Protease</keyword>
<organism evidence="13 14">
    <name type="scientific">Strongyloides stercoralis</name>
    <name type="common">Threadworm</name>
    <dbReference type="NCBI Taxonomy" id="6248"/>
    <lineage>
        <taxon>Eukaryota</taxon>
        <taxon>Metazoa</taxon>
        <taxon>Ecdysozoa</taxon>
        <taxon>Nematoda</taxon>
        <taxon>Chromadorea</taxon>
        <taxon>Rhabditida</taxon>
        <taxon>Tylenchina</taxon>
        <taxon>Panagrolaimomorpha</taxon>
        <taxon>Strongyloidoidea</taxon>
        <taxon>Strongyloididae</taxon>
        <taxon>Strongyloides</taxon>
    </lineage>
</organism>
<dbReference type="PRINTS" id="PR00480">
    <property type="entry name" value="ASTACIN"/>
</dbReference>
<accession>A0AAF5DF27</accession>
<dbReference type="InterPro" id="IPR035914">
    <property type="entry name" value="Sperma_CUB_dom_sf"/>
</dbReference>
<proteinExistence type="predicted"/>
<keyword evidence="7 8" id="KW-1015">Disulfide bond</keyword>
<dbReference type="Proteomes" id="UP000035681">
    <property type="component" value="Unplaced"/>
</dbReference>
<evidence type="ECO:0000256" key="2">
    <source>
        <dbReference type="ARBA" id="ARBA00022670"/>
    </source>
</evidence>
<dbReference type="Gene3D" id="3.40.390.10">
    <property type="entry name" value="Collagenase (Catalytic Domain)"/>
    <property type="match status" value="2"/>
</dbReference>
<evidence type="ECO:0000256" key="3">
    <source>
        <dbReference type="ARBA" id="ARBA00022723"/>
    </source>
</evidence>
<dbReference type="InterPro" id="IPR024079">
    <property type="entry name" value="MetalloPept_cat_dom_sf"/>
</dbReference>
<feature type="signal peptide" evidence="10">
    <location>
        <begin position="1"/>
        <end position="19"/>
    </location>
</feature>
<feature type="active site" evidence="9">
    <location>
        <position position="228"/>
    </location>
</feature>
<keyword evidence="5 9" id="KW-0862">Zinc</keyword>
<dbReference type="PROSITE" id="PS51864">
    <property type="entry name" value="ASTACIN"/>
    <property type="match status" value="2"/>
</dbReference>
<evidence type="ECO:0000256" key="5">
    <source>
        <dbReference type="ARBA" id="ARBA00022833"/>
    </source>
</evidence>
<evidence type="ECO:0000256" key="1">
    <source>
        <dbReference type="ARBA" id="ARBA00022536"/>
    </source>
</evidence>
<dbReference type="Gene3D" id="2.60.120.290">
    <property type="entry name" value="Spermadhesin, CUB domain"/>
    <property type="match status" value="2"/>
</dbReference>
<dbReference type="InterPro" id="IPR000859">
    <property type="entry name" value="CUB_dom"/>
</dbReference>
<evidence type="ECO:0000313" key="14">
    <source>
        <dbReference type="WBParaSite" id="TCONS_00010771.p1"/>
    </source>
</evidence>
<feature type="chain" id="PRO_5041783745" description="Metalloendopeptidase" evidence="10">
    <location>
        <begin position="20"/>
        <end position="980"/>
    </location>
</feature>
<dbReference type="InterPro" id="IPR006026">
    <property type="entry name" value="Peptidase_Metallo"/>
</dbReference>
<keyword evidence="10" id="KW-0732">Signal</keyword>
<evidence type="ECO:0000256" key="8">
    <source>
        <dbReference type="PROSITE-ProRule" id="PRU00076"/>
    </source>
</evidence>
<feature type="disulfide bond" evidence="8">
    <location>
        <begin position="838"/>
        <end position="847"/>
    </location>
</feature>
<dbReference type="PANTHER" id="PTHR10127:SF802">
    <property type="entry name" value="ZINC METALLOPROTEINASE NAS-10"/>
    <property type="match status" value="1"/>
</dbReference>
<dbReference type="PROSITE" id="PS00022">
    <property type="entry name" value="EGF_1"/>
    <property type="match status" value="2"/>
</dbReference>
<protein>
    <recommendedName>
        <fullName evidence="10">Metalloendopeptidase</fullName>
        <ecNumber evidence="10">3.4.24.-</ecNumber>
    </recommendedName>
</protein>
<evidence type="ECO:0000313" key="13">
    <source>
        <dbReference type="Proteomes" id="UP000035681"/>
    </source>
</evidence>
<evidence type="ECO:0000256" key="10">
    <source>
        <dbReference type="RuleBase" id="RU361183"/>
    </source>
</evidence>
<dbReference type="SUPFAM" id="SSF49854">
    <property type="entry name" value="Spermadhesin, CUB domain"/>
    <property type="match status" value="2"/>
</dbReference>
<dbReference type="Pfam" id="PF01400">
    <property type="entry name" value="Astacin"/>
    <property type="match status" value="2"/>
</dbReference>
<keyword evidence="1 8" id="KW-0245">EGF-like domain</keyword>
<dbReference type="GO" id="GO:0006508">
    <property type="term" value="P:proteolysis"/>
    <property type="evidence" value="ECO:0007669"/>
    <property type="project" value="UniProtKB-KW"/>
</dbReference>
<evidence type="ECO:0000256" key="7">
    <source>
        <dbReference type="ARBA" id="ARBA00023157"/>
    </source>
</evidence>
<comment type="caution">
    <text evidence="8">Lacks conserved residue(s) required for the propagation of feature annotation.</text>
</comment>
<dbReference type="AlphaFoldDB" id="A0AAF5DF27"/>
<feature type="binding site" evidence="9">
    <location>
        <position position="227"/>
    </location>
    <ligand>
        <name>Zn(2+)</name>
        <dbReference type="ChEBI" id="CHEBI:29105"/>
        <note>catalytic</note>
    </ligand>
</feature>
<feature type="binding site" evidence="9">
    <location>
        <position position="237"/>
    </location>
    <ligand>
        <name>Zn(2+)</name>
        <dbReference type="ChEBI" id="CHEBI:29105"/>
        <note>catalytic</note>
    </ligand>
</feature>
<dbReference type="WBParaSite" id="TCONS_00010771.p1">
    <property type="protein sequence ID" value="TCONS_00010771.p1"/>
    <property type="gene ID" value="XLOC_004389"/>
</dbReference>
<evidence type="ECO:0000256" key="9">
    <source>
        <dbReference type="PROSITE-ProRule" id="PRU01211"/>
    </source>
</evidence>
<dbReference type="EC" id="3.4.24.-" evidence="10"/>
<feature type="disulfide bond" evidence="8">
    <location>
        <begin position="812"/>
        <end position="822"/>
    </location>
</feature>
<dbReference type="SUPFAM" id="SSF55486">
    <property type="entry name" value="Metalloproteases ('zincins'), catalytic domain"/>
    <property type="match status" value="2"/>
</dbReference>
<sequence>MILLRLYLTCIIFVNIIKSKNINQKYEKNRIQEQTEIDYKNTMQTIGVLNQIEKKIIQKYKEKNNLIIINTNNQKNKQNDTNNADVIKTSDLYEGDIMLKKFQANYILEKAKEQAEKIGIDVSRIIKLNTDRNKRKITILPQEKWTFPIKYYVDDYVPDDMVDRALKMIEEQTCVKFAKTYSLLFNEPGLVYYYGNNCWSYVGKVSDYDFQPISIGRGCQIIGIIQHETLHALGLNHEHDRTDRDSYVKVNIENVNHNEVSNFMKISPLDTSTYNISYDYGSIMHYDVYAFSKNNRKTMIPIILIYEKTMGQTEKMAFDDVKLVNLHYCSKICTFPLKCYNGGYQDPKNCLTCRCVEGFLGKQCDQIPSKKSECPSTCYNVSPNEVSISINGQKNCIIHLRTNIGDKIKLTIDKSYFDYHKNVCISKNSLEIKYMKDKTTTGARFCGYDTNIPIVSQNHHIVIMYSSLGYHNNIKITFKNYQNIEILNKYSKKIYSTHFLVSITLGMHLESIKIDRDSYIKKKRTLLTLFVEIIQQKVQINIHYLILVIIMDFNAIYLKYLNPINCKKCKCSNDYKKDKCDQILYNPPSCTINNEKFSEIENESYVKTKEEFLDQKKCLSMKLPYRWDTNIDYIVGKEINKEIVHKTLKMIEDETCFKFKRIFKKNLNTQGIIYNISTFHGSFIGKVVKNDYQYIYLRKGSEKKIGLILYATVNTLGMYNEHMRPDRGKHIRVNFENIDKNAIMEFYVLNGSNINSYGIDYDYGSLLHYGNIAYSKDRKPTIEAYIDGYNKMIGHLQKLSFNDYKLLNMHYCANECKTKLLCYNSGYQDPKNCEKCKCPNGYIGNNCEKIVGNDKKCGSLQLINSHKNPRNIIIKGNKSCTYLIKAPNNYVIKLNIKDVLLTKQRFCIEKKGLEIKYRKDKGAMGLNLCDRYKNIYLKSEDNNVLIQYNGYKNIDKAVISLVLLIKFVYKINFLKFHTYK</sequence>
<dbReference type="InterPro" id="IPR034035">
    <property type="entry name" value="Astacin-like_dom"/>
</dbReference>
<evidence type="ECO:0000256" key="6">
    <source>
        <dbReference type="ARBA" id="ARBA00023049"/>
    </source>
</evidence>
<dbReference type="Pfam" id="PF00431">
    <property type="entry name" value="CUB"/>
    <property type="match status" value="1"/>
</dbReference>
<name>A0AAF5DF27_STRER</name>
<dbReference type="SMART" id="SM00235">
    <property type="entry name" value="ZnMc"/>
    <property type="match status" value="2"/>
</dbReference>
<dbReference type="InterPro" id="IPR001506">
    <property type="entry name" value="Peptidase_M12A"/>
</dbReference>
<reference evidence="14" key="1">
    <citation type="submission" date="2024-02" db="UniProtKB">
        <authorList>
            <consortium name="WormBaseParasite"/>
        </authorList>
    </citation>
    <scope>IDENTIFICATION</scope>
</reference>
<evidence type="ECO:0000259" key="12">
    <source>
        <dbReference type="PROSITE" id="PS51864"/>
    </source>
</evidence>
<evidence type="ECO:0000256" key="4">
    <source>
        <dbReference type="ARBA" id="ARBA00022801"/>
    </source>
</evidence>
<keyword evidence="4 9" id="KW-0378">Hydrolase</keyword>
<dbReference type="PROSITE" id="PS01186">
    <property type="entry name" value="EGF_2"/>
    <property type="match status" value="2"/>
</dbReference>
<feature type="domain" description="Peptidase M12A" evidence="12">
    <location>
        <begin position="606"/>
        <end position="817"/>
    </location>
</feature>
<feature type="domain" description="Peptidase M12A" evidence="12">
    <location>
        <begin position="135"/>
        <end position="330"/>
    </location>
</feature>
<feature type="disulfide bond" evidence="9">
    <location>
        <begin position="174"/>
        <end position="329"/>
    </location>
</feature>
<dbReference type="InterPro" id="IPR000742">
    <property type="entry name" value="EGF"/>
</dbReference>
<keyword evidence="3 9" id="KW-0479">Metal-binding</keyword>
<dbReference type="CDD" id="cd00054">
    <property type="entry name" value="EGF_CA"/>
    <property type="match status" value="1"/>
</dbReference>
<feature type="binding site" evidence="9">
    <location>
        <position position="231"/>
    </location>
    <ligand>
        <name>Zn(2+)</name>
        <dbReference type="ChEBI" id="CHEBI:29105"/>
        <note>catalytic</note>
    </ligand>
</feature>
<dbReference type="PANTHER" id="PTHR10127">
    <property type="entry name" value="DISCOIDIN, CUB, EGF, LAMININ , AND ZINC METALLOPROTEASE DOMAIN CONTAINING"/>
    <property type="match status" value="1"/>
</dbReference>